<comment type="function">
    <text evidence="7">Component of the MICOS complex, a large protein complex of the mitochondrial inner membrane that plays crucial roles in the maintenance of crista junctions, inner membrane architecture, and formation of contact sites to the outer membrane.</text>
</comment>
<proteinExistence type="inferred from homology"/>
<sequence length="663" mass="71654">MLHLSKRVLAKTQLSALQNVRHQSQHGAARKSGGGGVAAAVIGGTVIGGFGGMLGYASWSDENRKTIDDNIPGMQYITDAVLGSKAPAAAGKPQPKMLVIPPPTIVQPVPPQVKPAPPQDKPEDQTQSPIMKKKIEREKKKEQEATENVKEKSEDLASALAASMKEANSGVTAALDAAEKAAAVVQQQAMAIILSVDSGAIEDSVKASVSAAVIAAEEAFRQAQVKVTELATNIASSKSSGKSDASVIDVAEQSISELAPAVVKVKEVVNNAVNTMLNVELMCNALKEARIKLAAEVRDVLPTLTDIDAEKQIQLLLGHAYNRILNLQKQIADKQKVLDEIRSRGSLSDGPGNISEAVLQSELDKLRHQLQLQHRSDLGRQQEELEAEVRGQLKRQAAAHSEHLSDMLEKQEHEITAAWQLKLYDEINKEKDRHFRDVASIRAKLLGMQAAVTARADADRAAHAARSLWLACQALRNTIRLGKEGASSFDDQLQPLQSHLTAISVSAGSDEFVQTVIGSISKEAVERGVCTEEALRHRFDRVYAVARRVALVPENGGSLLRYLLSYLQSVLLIQASASAASDTELLDQPINVHDLNTFDILDKAKVCLASDDMLGCVRWLNQLTGESRRVAQDWKEEARRTLETRQAADALMAHAAATTATAL</sequence>
<dbReference type="AlphaFoldDB" id="A0A8B7NDR3"/>
<name>A0A8B7NDR3_HYAAZ</name>
<feature type="region of interest" description="Disordered" evidence="8">
    <location>
        <begin position="103"/>
        <end position="153"/>
    </location>
</feature>
<evidence type="ECO:0000256" key="7">
    <source>
        <dbReference type="RuleBase" id="RU363000"/>
    </source>
</evidence>
<reference evidence="10" key="1">
    <citation type="submission" date="2025-08" db="UniProtKB">
        <authorList>
            <consortium name="RefSeq"/>
        </authorList>
    </citation>
    <scope>IDENTIFICATION</scope>
    <source>
        <tissue evidence="10">Whole organism</tissue>
    </source>
</reference>
<dbReference type="GO" id="GO:0042407">
    <property type="term" value="P:cristae formation"/>
    <property type="evidence" value="ECO:0007669"/>
    <property type="project" value="TreeGrafter"/>
</dbReference>
<gene>
    <name evidence="10" type="primary">LOC108668975</name>
</gene>
<dbReference type="InterPro" id="IPR019133">
    <property type="entry name" value="MIC60"/>
</dbReference>
<keyword evidence="6" id="KW-0472">Membrane</keyword>
<dbReference type="RefSeq" id="XP_018011744.1">
    <property type="nucleotide sequence ID" value="XM_018156255.2"/>
</dbReference>
<evidence type="ECO:0000256" key="4">
    <source>
        <dbReference type="ARBA" id="ARBA00022989"/>
    </source>
</evidence>
<dbReference type="Proteomes" id="UP000694843">
    <property type="component" value="Unplaced"/>
</dbReference>
<feature type="compositionally biased region" description="Pro residues" evidence="8">
    <location>
        <begin position="103"/>
        <end position="119"/>
    </location>
</feature>
<evidence type="ECO:0000256" key="8">
    <source>
        <dbReference type="SAM" id="MobiDB-lite"/>
    </source>
</evidence>
<evidence type="ECO:0000256" key="6">
    <source>
        <dbReference type="ARBA" id="ARBA00023136"/>
    </source>
</evidence>
<dbReference type="PANTHER" id="PTHR15415:SF7">
    <property type="entry name" value="MICOS COMPLEX SUBUNIT MIC60"/>
    <property type="match status" value="1"/>
</dbReference>
<comment type="similarity">
    <text evidence="1 7">Belongs to the MICOS complex subunit Mic60 family.</text>
</comment>
<comment type="subunit">
    <text evidence="7">Component of the mitochondrial contact site and cristae organizing system (MICOS) complex.</text>
</comment>
<protein>
    <recommendedName>
        <fullName evidence="7">MICOS complex subunit MIC60</fullName>
    </recommendedName>
    <alternativeName>
        <fullName evidence="7">Mitofilin</fullName>
    </alternativeName>
</protein>
<comment type="subcellular location">
    <subcellularLocation>
        <location evidence="7">Mitochondrion inner membrane</location>
        <topology evidence="7">Single-pass membrane protein</topology>
    </subcellularLocation>
</comment>
<evidence type="ECO:0000256" key="1">
    <source>
        <dbReference type="ARBA" id="ARBA00010877"/>
    </source>
</evidence>
<evidence type="ECO:0000256" key="2">
    <source>
        <dbReference type="ARBA" id="ARBA00022692"/>
    </source>
</evidence>
<dbReference type="GeneID" id="108668975"/>
<dbReference type="Pfam" id="PF09731">
    <property type="entry name" value="Mitofilin"/>
    <property type="match status" value="1"/>
</dbReference>
<keyword evidence="5 7" id="KW-0496">Mitochondrion</keyword>
<dbReference type="GO" id="GO:0061617">
    <property type="term" value="C:MICOS complex"/>
    <property type="evidence" value="ECO:0007669"/>
    <property type="project" value="TreeGrafter"/>
</dbReference>
<feature type="compositionally biased region" description="Basic and acidic residues" evidence="8">
    <location>
        <begin position="133"/>
        <end position="153"/>
    </location>
</feature>
<dbReference type="PANTHER" id="PTHR15415">
    <property type="entry name" value="MITOFILIN"/>
    <property type="match status" value="1"/>
</dbReference>
<evidence type="ECO:0000313" key="9">
    <source>
        <dbReference type="Proteomes" id="UP000694843"/>
    </source>
</evidence>
<keyword evidence="2 7" id="KW-0812">Transmembrane</keyword>
<evidence type="ECO:0000256" key="3">
    <source>
        <dbReference type="ARBA" id="ARBA00022792"/>
    </source>
</evidence>
<keyword evidence="9" id="KW-1185">Reference proteome</keyword>
<keyword evidence="4" id="KW-1133">Transmembrane helix</keyword>
<dbReference type="OrthoDB" id="10261039at2759"/>
<organism evidence="9 10">
    <name type="scientific">Hyalella azteca</name>
    <name type="common">Amphipod</name>
    <dbReference type="NCBI Taxonomy" id="294128"/>
    <lineage>
        <taxon>Eukaryota</taxon>
        <taxon>Metazoa</taxon>
        <taxon>Ecdysozoa</taxon>
        <taxon>Arthropoda</taxon>
        <taxon>Crustacea</taxon>
        <taxon>Multicrustacea</taxon>
        <taxon>Malacostraca</taxon>
        <taxon>Eumalacostraca</taxon>
        <taxon>Peracarida</taxon>
        <taxon>Amphipoda</taxon>
        <taxon>Senticaudata</taxon>
        <taxon>Talitrida</taxon>
        <taxon>Talitroidea</taxon>
        <taxon>Hyalellidae</taxon>
        <taxon>Hyalella</taxon>
    </lineage>
</organism>
<accession>A0A8B7NDR3</accession>
<evidence type="ECO:0000256" key="5">
    <source>
        <dbReference type="ARBA" id="ARBA00023128"/>
    </source>
</evidence>
<keyword evidence="3 7" id="KW-0999">Mitochondrion inner membrane</keyword>
<evidence type="ECO:0000313" key="10">
    <source>
        <dbReference type="RefSeq" id="XP_018011744.1"/>
    </source>
</evidence>